<reference evidence="3 4" key="2">
    <citation type="journal article" date="2014" name="PLoS Genet.">
        <title>Phylogenetically driven sequencing of extremely halophilic archaea reveals strategies for static and dynamic osmo-response.</title>
        <authorList>
            <person name="Becker E.A."/>
            <person name="Seitzer P.M."/>
            <person name="Tritt A."/>
            <person name="Larsen D."/>
            <person name="Krusor M."/>
            <person name="Yao A.I."/>
            <person name="Wu D."/>
            <person name="Madern D."/>
            <person name="Eisen J.A."/>
            <person name="Darling A.E."/>
            <person name="Facciotti M.T."/>
        </authorList>
    </citation>
    <scope>NUCLEOTIDE SEQUENCE [LARGE SCALE GENOMIC DNA]</scope>
    <source>
        <strain evidence="3 4">AJ5</strain>
    </source>
</reference>
<reference evidence="2 5" key="1">
    <citation type="journal article" date="2011" name="J. Bacteriol.">
        <title>Genome sequence of Halobiforma lacisalsi AJ5, an extremely halophilic archaeon which harbors a bop gene.</title>
        <authorList>
            <person name="Jiang X."/>
            <person name="Wang S."/>
            <person name="Cheng H."/>
            <person name="Huo Y."/>
            <person name="Zhang X."/>
            <person name="Zhu X."/>
            <person name="Han X."/>
            <person name="Ni P."/>
            <person name="Wu M."/>
        </authorList>
    </citation>
    <scope>NUCLEOTIDE SEQUENCE [LARGE SCALE GENOMIC DNA]</scope>
    <source>
        <strain evidence="2 5">AJ5</strain>
        <plasmid evidence="2">pHLAJ5I</plasmid>
        <plasmid evidence="5">phlaj5i</plasmid>
    </source>
</reference>
<evidence type="ECO:0000313" key="2">
    <source>
        <dbReference type="EMBL" id="APX00318.1"/>
    </source>
</evidence>
<accession>M0LV06</accession>
<protein>
    <submittedName>
        <fullName evidence="2">Transposase</fullName>
    </submittedName>
</protein>
<gene>
    <name evidence="3" type="ORF">C445_00896</name>
    <name evidence="2" type="ORF">CHINAEXTREME_20425</name>
</gene>
<name>M0LV06_NATLA</name>
<proteinExistence type="predicted"/>
<evidence type="ECO:0000313" key="5">
    <source>
        <dbReference type="Proteomes" id="UP000186547"/>
    </source>
</evidence>
<dbReference type="KEGG" id="hlc:CHINAEXTREME20425"/>
<feature type="transmembrane region" description="Helical" evidence="1">
    <location>
        <begin position="12"/>
        <end position="33"/>
    </location>
</feature>
<keyword evidence="4" id="KW-1185">Reference proteome</keyword>
<feature type="transmembrane region" description="Helical" evidence="1">
    <location>
        <begin position="39"/>
        <end position="57"/>
    </location>
</feature>
<geneLocation type="plasmid" evidence="2">
    <name>pHLAJ5I</name>
</geneLocation>
<keyword evidence="1" id="KW-0812">Transmembrane</keyword>
<dbReference type="Proteomes" id="UP000011555">
    <property type="component" value="Unassembled WGS sequence"/>
</dbReference>
<dbReference type="EMBL" id="CP019286">
    <property type="protein sequence ID" value="APX00318.1"/>
    <property type="molecule type" value="Genomic_DNA"/>
</dbReference>
<reference evidence="2" key="3">
    <citation type="submission" date="2017-01" db="EMBL/GenBank/DDBJ databases">
        <authorList>
            <person name="Mah S.A."/>
            <person name="Swanson W.J."/>
            <person name="Moy G.W."/>
            <person name="Vacquier V.D."/>
        </authorList>
    </citation>
    <scope>NUCLEOTIDE SEQUENCE</scope>
    <source>
        <strain evidence="2">AJ5</strain>
        <plasmid evidence="2">pHLAJ5I</plasmid>
    </source>
</reference>
<dbReference type="EMBL" id="AOLZ01000012">
    <property type="protein sequence ID" value="EMA37402.1"/>
    <property type="molecule type" value="Genomic_DNA"/>
</dbReference>
<keyword evidence="1" id="KW-1133">Transmembrane helix</keyword>
<sequence length="64" mass="7648">MVQRSTLDFITLIIFWLFFSWMTVITVFLLSPINVQNYLVEMYIGMLLVGPVWYVFYNKMGENT</sequence>
<dbReference type="Proteomes" id="UP000186547">
    <property type="component" value="Plasmid pHLAJ5I"/>
</dbReference>
<keyword evidence="1" id="KW-0472">Membrane</keyword>
<organism evidence="3 4">
    <name type="scientific">Natronobacterium lacisalsi AJ5</name>
    <dbReference type="NCBI Taxonomy" id="358396"/>
    <lineage>
        <taxon>Archaea</taxon>
        <taxon>Methanobacteriati</taxon>
        <taxon>Methanobacteriota</taxon>
        <taxon>Stenosarchaea group</taxon>
        <taxon>Halobacteria</taxon>
        <taxon>Halobacteriales</taxon>
        <taxon>Natrialbaceae</taxon>
        <taxon>Natronobacterium</taxon>
    </lineage>
</organism>
<keyword evidence="2" id="KW-0614">Plasmid</keyword>
<evidence type="ECO:0000256" key="1">
    <source>
        <dbReference type="SAM" id="Phobius"/>
    </source>
</evidence>
<evidence type="ECO:0000313" key="3">
    <source>
        <dbReference type="EMBL" id="EMA37402.1"/>
    </source>
</evidence>
<dbReference type="AlphaFoldDB" id="M0LV06"/>
<geneLocation type="plasmid" evidence="5">
    <name>phlaj5i</name>
</geneLocation>
<evidence type="ECO:0000313" key="4">
    <source>
        <dbReference type="Proteomes" id="UP000011555"/>
    </source>
</evidence>